<name>A0AB34JG89_PRYPA</name>
<dbReference type="EMBL" id="JBGBPQ010000008">
    <property type="protein sequence ID" value="KAL1520851.1"/>
    <property type="molecule type" value="Genomic_DNA"/>
</dbReference>
<reference evidence="2 3" key="1">
    <citation type="journal article" date="2024" name="Science">
        <title>Giant polyketide synthase enzymes in the biosynthesis of giant marine polyether toxins.</title>
        <authorList>
            <person name="Fallon T.R."/>
            <person name="Shende V.V."/>
            <person name="Wierzbicki I.H."/>
            <person name="Pendleton A.L."/>
            <person name="Watervoot N.F."/>
            <person name="Auber R.P."/>
            <person name="Gonzalez D.J."/>
            <person name="Wisecaver J.H."/>
            <person name="Moore B.S."/>
        </authorList>
    </citation>
    <scope>NUCLEOTIDE SEQUENCE [LARGE SCALE GENOMIC DNA]</scope>
    <source>
        <strain evidence="2 3">12B1</strain>
    </source>
</reference>
<sequence>MTKLEADRANRAHLDASKLQNEDAKFAKQHLASQWGREPLIPFHMVQWDPMHGLHNEFNALINEAVHEHLKIESPDKEVEAIVESVKNRVNVMWKEKQLPKFIQFGRDGKGENSHALNGPTVKAVLRDPNLIIDTIEAMAPVYALMEQGRYQLGQKVEKVKVRTEGSGASVGDAPVTKKQGGGRPRTVIKPKPKKKNERGMGFGNIVSDDSDEEGHVGQGGAHETCHAGPPSNVKGQKKYKVDHKMGANSENIRKNICLSCQARK</sequence>
<dbReference type="Proteomes" id="UP001515480">
    <property type="component" value="Unassembled WGS sequence"/>
</dbReference>
<keyword evidence="3" id="KW-1185">Reference proteome</keyword>
<evidence type="ECO:0000313" key="3">
    <source>
        <dbReference type="Proteomes" id="UP001515480"/>
    </source>
</evidence>
<evidence type="ECO:0000256" key="1">
    <source>
        <dbReference type="SAM" id="MobiDB-lite"/>
    </source>
</evidence>
<protein>
    <recommendedName>
        <fullName evidence="4">DNA-directed RNA polymerase</fullName>
    </recommendedName>
</protein>
<organism evidence="2 3">
    <name type="scientific">Prymnesium parvum</name>
    <name type="common">Toxic golden alga</name>
    <dbReference type="NCBI Taxonomy" id="97485"/>
    <lineage>
        <taxon>Eukaryota</taxon>
        <taxon>Haptista</taxon>
        <taxon>Haptophyta</taxon>
        <taxon>Prymnesiophyceae</taxon>
        <taxon>Prymnesiales</taxon>
        <taxon>Prymnesiaceae</taxon>
        <taxon>Prymnesium</taxon>
    </lineage>
</organism>
<feature type="region of interest" description="Disordered" evidence="1">
    <location>
        <begin position="164"/>
        <end position="238"/>
    </location>
</feature>
<proteinExistence type="predicted"/>
<gene>
    <name evidence="2" type="ORF">AB1Y20_022412</name>
</gene>
<dbReference type="AlphaFoldDB" id="A0AB34JG89"/>
<evidence type="ECO:0000313" key="2">
    <source>
        <dbReference type="EMBL" id="KAL1520851.1"/>
    </source>
</evidence>
<comment type="caution">
    <text evidence="2">The sequence shown here is derived from an EMBL/GenBank/DDBJ whole genome shotgun (WGS) entry which is preliminary data.</text>
</comment>
<evidence type="ECO:0008006" key="4">
    <source>
        <dbReference type="Google" id="ProtNLM"/>
    </source>
</evidence>
<accession>A0AB34JG89</accession>
<feature type="compositionally biased region" description="Basic residues" evidence="1">
    <location>
        <begin position="187"/>
        <end position="197"/>
    </location>
</feature>